<comment type="similarity">
    <text evidence="2">Belongs to the AzlC family.</text>
</comment>
<dbReference type="GO" id="GO:1903785">
    <property type="term" value="P:L-valine transmembrane transport"/>
    <property type="evidence" value="ECO:0007669"/>
    <property type="project" value="TreeGrafter"/>
</dbReference>
<evidence type="ECO:0000256" key="7">
    <source>
        <dbReference type="ARBA" id="ARBA00023136"/>
    </source>
</evidence>
<evidence type="ECO:0000256" key="1">
    <source>
        <dbReference type="ARBA" id="ARBA00004651"/>
    </source>
</evidence>
<keyword evidence="5 8" id="KW-0812">Transmembrane</keyword>
<evidence type="ECO:0000313" key="9">
    <source>
        <dbReference type="EMBL" id="BBF87749.1"/>
    </source>
</evidence>
<dbReference type="InterPro" id="IPR011606">
    <property type="entry name" value="Brnchd-chn_aa_trnsp_permease"/>
</dbReference>
<dbReference type="EMBL" id="AP018823">
    <property type="protein sequence ID" value="BBF87749.1"/>
    <property type="molecule type" value="Genomic_DNA"/>
</dbReference>
<evidence type="ECO:0000256" key="6">
    <source>
        <dbReference type="ARBA" id="ARBA00022989"/>
    </source>
</evidence>
<dbReference type="Proteomes" id="UP000198290">
    <property type="component" value="Chromosome"/>
</dbReference>
<keyword evidence="6 8" id="KW-1133">Transmembrane helix</keyword>
<reference evidence="10" key="3">
    <citation type="journal article" date="2017" name="Plant Physiol. Biochem.">
        <title>Differential oxidative and antioxidative response of duckweed Lemna minor toward plant growth promoting/inhibiting bacteria.</title>
        <authorList>
            <person name="Ishizawa H."/>
            <person name="Kuroda M."/>
            <person name="Morikawa M."/>
            <person name="Ike M."/>
        </authorList>
    </citation>
    <scope>NUCLEOTIDE SEQUENCE [LARGE SCALE GENOMIC DNA]</scope>
    <source>
        <strain evidence="10">H3</strain>
    </source>
</reference>
<dbReference type="AlphaFoldDB" id="A0A3G9GMV3"/>
<feature type="transmembrane region" description="Helical" evidence="8">
    <location>
        <begin position="197"/>
        <end position="215"/>
    </location>
</feature>
<keyword evidence="4" id="KW-1003">Cell membrane</keyword>
<evidence type="ECO:0000256" key="4">
    <source>
        <dbReference type="ARBA" id="ARBA00022475"/>
    </source>
</evidence>
<dbReference type="PANTHER" id="PTHR34979">
    <property type="entry name" value="INNER MEMBRANE PROTEIN YGAZ"/>
    <property type="match status" value="1"/>
</dbReference>
<reference evidence="9 10" key="2">
    <citation type="journal article" date="2017" name="Genome Announc.">
        <title>Draft genome sequence of Aquitalea magnusonii strain H3, a plant growth-promoting bacterium of duckweed Lemna minor.</title>
        <authorList>
            <person name="Ishizawa H."/>
            <person name="Kuroda M."/>
            <person name="Ike M."/>
        </authorList>
    </citation>
    <scope>NUCLEOTIDE SEQUENCE [LARGE SCALE GENOMIC DNA]</scope>
    <source>
        <strain evidence="9 10">H3</strain>
    </source>
</reference>
<feature type="transmembrane region" description="Helical" evidence="8">
    <location>
        <begin position="27"/>
        <end position="47"/>
    </location>
</feature>
<dbReference type="STRING" id="332411.VI06_09335"/>
<evidence type="ECO:0000313" key="10">
    <source>
        <dbReference type="Proteomes" id="UP000198290"/>
    </source>
</evidence>
<keyword evidence="7 8" id="KW-0472">Membrane</keyword>
<feature type="transmembrane region" description="Helical" evidence="8">
    <location>
        <begin position="142"/>
        <end position="165"/>
    </location>
</feature>
<dbReference type="GO" id="GO:0005886">
    <property type="term" value="C:plasma membrane"/>
    <property type="evidence" value="ECO:0007669"/>
    <property type="project" value="UniProtKB-SubCell"/>
</dbReference>
<comment type="subcellular location">
    <subcellularLocation>
        <location evidence="1">Cell membrane</location>
        <topology evidence="1">Multi-pass membrane protein</topology>
    </subcellularLocation>
</comment>
<gene>
    <name evidence="9" type="ORF">DLM_4176</name>
</gene>
<keyword evidence="10" id="KW-1185">Reference proteome</keyword>
<feature type="transmembrane region" description="Helical" evidence="8">
    <location>
        <begin position="171"/>
        <end position="190"/>
    </location>
</feature>
<sequence>MARPAGGIMTHALNRRALLLEGARDTVPMLVGAAPFGVIFGTLAIAAGLSPATALGMSVLVFAGSSQFIGVSLIGAGTALPVLWLTTFVVNLRHALYSATLLPYARDWPLRWRWPLAFWLTDETFAVVEHRFRTKGTDGGQWYWLASSLAMYGNWLFWTMVGVSLGQSLPGLATLGLDFAMGATFAAIVAPQLKRRPALGAALAASAVAMLARGLPYKLDLMLAAVVGVATGLLLEQWHKGKEQTA</sequence>
<evidence type="ECO:0000256" key="3">
    <source>
        <dbReference type="ARBA" id="ARBA00022448"/>
    </source>
</evidence>
<name>A0A3G9GMV3_9NEIS</name>
<evidence type="ECO:0000256" key="5">
    <source>
        <dbReference type="ARBA" id="ARBA00022692"/>
    </source>
</evidence>
<dbReference type="Pfam" id="PF03591">
    <property type="entry name" value="AzlC"/>
    <property type="match status" value="1"/>
</dbReference>
<proteinExistence type="inferred from homology"/>
<protein>
    <submittedName>
        <fullName evidence="9">AzlC family protein</fullName>
    </submittedName>
</protein>
<dbReference type="PANTHER" id="PTHR34979:SF1">
    <property type="entry name" value="INNER MEMBRANE PROTEIN YGAZ"/>
    <property type="match status" value="1"/>
</dbReference>
<keyword evidence="3" id="KW-0813">Transport</keyword>
<evidence type="ECO:0000256" key="2">
    <source>
        <dbReference type="ARBA" id="ARBA00010735"/>
    </source>
</evidence>
<reference evidence="10" key="1">
    <citation type="journal article" date="2017" name="Biotechnol. Biofuels">
        <title>Evaluation of environmental bacterial communities as a factor affecting the growth of duckweed Lemna minor.</title>
        <authorList>
            <person name="Ishizawa H."/>
            <person name="Kuroda M."/>
            <person name="Morikawa M."/>
            <person name="Ike M."/>
        </authorList>
    </citation>
    <scope>NUCLEOTIDE SEQUENCE [LARGE SCALE GENOMIC DNA]</scope>
    <source>
        <strain evidence="10">H3</strain>
    </source>
</reference>
<evidence type="ECO:0000256" key="8">
    <source>
        <dbReference type="SAM" id="Phobius"/>
    </source>
</evidence>
<organism evidence="9 10">
    <name type="scientific">Aquitalea magnusonii</name>
    <dbReference type="NCBI Taxonomy" id="332411"/>
    <lineage>
        <taxon>Bacteria</taxon>
        <taxon>Pseudomonadati</taxon>
        <taxon>Pseudomonadota</taxon>
        <taxon>Betaproteobacteria</taxon>
        <taxon>Neisseriales</taxon>
        <taxon>Chromobacteriaceae</taxon>
        <taxon>Aquitalea</taxon>
    </lineage>
</organism>
<accession>A0A3G9GMV3</accession>
<dbReference type="KEGG" id="amah:DLM_4176"/>